<dbReference type="OrthoDB" id="3946009at2759"/>
<comment type="caution">
    <text evidence="2">The sequence shown here is derived from an EMBL/GenBank/DDBJ whole genome shotgun (WGS) entry which is preliminary data.</text>
</comment>
<keyword evidence="1" id="KW-0175">Coiled coil</keyword>
<accession>A0A9W8VD13</accession>
<protein>
    <recommendedName>
        <fullName evidence="4">MalT-like TPR region domain-containing protein</fullName>
    </recommendedName>
</protein>
<proteinExistence type="predicted"/>
<dbReference type="EMBL" id="JAOQAZ010000018">
    <property type="protein sequence ID" value="KAJ4256892.1"/>
    <property type="molecule type" value="Genomic_DNA"/>
</dbReference>
<dbReference type="SUPFAM" id="SSF48452">
    <property type="entry name" value="TPR-like"/>
    <property type="match status" value="1"/>
</dbReference>
<name>A0A9W8VD13_9HYPO</name>
<evidence type="ECO:0000313" key="3">
    <source>
        <dbReference type="Proteomes" id="UP001152049"/>
    </source>
</evidence>
<organism evidence="2 3">
    <name type="scientific">Fusarium torreyae</name>
    <dbReference type="NCBI Taxonomy" id="1237075"/>
    <lineage>
        <taxon>Eukaryota</taxon>
        <taxon>Fungi</taxon>
        <taxon>Dikarya</taxon>
        <taxon>Ascomycota</taxon>
        <taxon>Pezizomycotina</taxon>
        <taxon>Sordariomycetes</taxon>
        <taxon>Hypocreomycetidae</taxon>
        <taxon>Hypocreales</taxon>
        <taxon>Nectriaceae</taxon>
        <taxon>Fusarium</taxon>
    </lineage>
</organism>
<sequence length="213" mass="24452">MPIRPNTRLLIVTRLGEIHIELHEHEKALQILQRELDAMVVQKGRPFRRLSMAMAEAYIGLGNLDAATLVLQQLTSVEPPELDDLNDQVLRMRRLILSARIEHERLRFDEALQIWQLTLQTMQQLSIFRSRHGWTAAIIYLSMAHAQIAMGDTASGRQSWDAAVEIAMSERFEYVFPVLATVWLQKVVGEIYQSQGWPLRVMLPGGKSDLTWL</sequence>
<evidence type="ECO:0008006" key="4">
    <source>
        <dbReference type="Google" id="ProtNLM"/>
    </source>
</evidence>
<gene>
    <name evidence="2" type="ORF">NW762_008988</name>
</gene>
<dbReference type="InterPro" id="IPR011990">
    <property type="entry name" value="TPR-like_helical_dom_sf"/>
</dbReference>
<dbReference type="AlphaFoldDB" id="A0A9W8VD13"/>
<dbReference type="Gene3D" id="1.25.40.10">
    <property type="entry name" value="Tetratricopeptide repeat domain"/>
    <property type="match status" value="1"/>
</dbReference>
<dbReference type="Proteomes" id="UP001152049">
    <property type="component" value="Unassembled WGS sequence"/>
</dbReference>
<evidence type="ECO:0000256" key="1">
    <source>
        <dbReference type="SAM" id="Coils"/>
    </source>
</evidence>
<reference evidence="2" key="1">
    <citation type="submission" date="2022-09" db="EMBL/GenBank/DDBJ databases">
        <title>Fusarium specimens isolated from Avocado Roots.</title>
        <authorList>
            <person name="Stajich J."/>
            <person name="Roper C."/>
            <person name="Heimlech-Rivalta G."/>
        </authorList>
    </citation>
    <scope>NUCLEOTIDE SEQUENCE</scope>
    <source>
        <strain evidence="2">CF00136</strain>
    </source>
</reference>
<evidence type="ECO:0000313" key="2">
    <source>
        <dbReference type="EMBL" id="KAJ4256892.1"/>
    </source>
</evidence>
<keyword evidence="3" id="KW-1185">Reference proteome</keyword>
<feature type="coiled-coil region" evidence="1">
    <location>
        <begin position="15"/>
        <end position="42"/>
    </location>
</feature>